<gene>
    <name evidence="1" type="ORF">LCGC14_0661650</name>
</gene>
<name>A0A0F9QTD1_9ZZZZ</name>
<reference evidence="1" key="1">
    <citation type="journal article" date="2015" name="Nature">
        <title>Complex archaea that bridge the gap between prokaryotes and eukaryotes.</title>
        <authorList>
            <person name="Spang A."/>
            <person name="Saw J.H."/>
            <person name="Jorgensen S.L."/>
            <person name="Zaremba-Niedzwiedzka K."/>
            <person name="Martijn J."/>
            <person name="Lind A.E."/>
            <person name="van Eijk R."/>
            <person name="Schleper C."/>
            <person name="Guy L."/>
            <person name="Ettema T.J."/>
        </authorList>
    </citation>
    <scope>NUCLEOTIDE SEQUENCE</scope>
</reference>
<accession>A0A0F9QTD1</accession>
<proteinExistence type="predicted"/>
<organism evidence="1">
    <name type="scientific">marine sediment metagenome</name>
    <dbReference type="NCBI Taxonomy" id="412755"/>
    <lineage>
        <taxon>unclassified sequences</taxon>
        <taxon>metagenomes</taxon>
        <taxon>ecological metagenomes</taxon>
    </lineage>
</organism>
<comment type="caution">
    <text evidence="1">The sequence shown here is derived from an EMBL/GenBank/DDBJ whole genome shotgun (WGS) entry which is preliminary data.</text>
</comment>
<dbReference type="AlphaFoldDB" id="A0A0F9QTD1"/>
<evidence type="ECO:0000313" key="1">
    <source>
        <dbReference type="EMBL" id="KKN47560.1"/>
    </source>
</evidence>
<protein>
    <submittedName>
        <fullName evidence="1">Uncharacterized protein</fullName>
    </submittedName>
</protein>
<sequence length="74" mass="8663">MTYRDRKSIEAEVDLIMHPKEVDFSYETKLMQIGLLQVELLLDIRGLLDEANQKQGVTRGEIWNQYNKDAHKDA</sequence>
<dbReference type="EMBL" id="LAZR01001269">
    <property type="protein sequence ID" value="KKN47560.1"/>
    <property type="molecule type" value="Genomic_DNA"/>
</dbReference>